<keyword evidence="2" id="KW-1185">Reference proteome</keyword>
<comment type="caution">
    <text evidence="1">The sequence shown here is derived from an EMBL/GenBank/DDBJ whole genome shotgun (WGS) entry which is preliminary data.</text>
</comment>
<reference evidence="1 2" key="1">
    <citation type="journal article" date="2014" name="Int. J. Syst. Evol. Microbiol.">
        <title>Complete genome sequence of Corynebacterium casei LMG S-19264T (=DSM 44701T), isolated from a smear-ripened cheese.</title>
        <authorList>
            <consortium name="US DOE Joint Genome Institute (JGI-PGF)"/>
            <person name="Walter F."/>
            <person name="Albersmeier A."/>
            <person name="Kalinowski J."/>
            <person name="Ruckert C."/>
        </authorList>
    </citation>
    <scope>NUCLEOTIDE SEQUENCE [LARGE SCALE GENOMIC DNA]</scope>
    <source>
        <strain evidence="1 2">KCTC 12866</strain>
    </source>
</reference>
<gene>
    <name evidence="1" type="ORF">GCM10007390_08500</name>
</gene>
<dbReference type="EMBL" id="BMXF01000001">
    <property type="protein sequence ID" value="GHB57376.1"/>
    <property type="molecule type" value="Genomic_DNA"/>
</dbReference>
<organism evidence="1 2">
    <name type="scientific">Persicitalea jodogahamensis</name>
    <dbReference type="NCBI Taxonomy" id="402147"/>
    <lineage>
        <taxon>Bacteria</taxon>
        <taxon>Pseudomonadati</taxon>
        <taxon>Bacteroidota</taxon>
        <taxon>Cytophagia</taxon>
        <taxon>Cytophagales</taxon>
        <taxon>Spirosomataceae</taxon>
        <taxon>Persicitalea</taxon>
    </lineage>
</organism>
<accession>A0A8J3D1M7</accession>
<dbReference type="Pfam" id="PF20126">
    <property type="entry name" value="TumE"/>
    <property type="match status" value="1"/>
</dbReference>
<name>A0A8J3D1M7_9BACT</name>
<proteinExistence type="predicted"/>
<dbReference type="RefSeq" id="WP_189563090.1">
    <property type="nucleotide sequence ID" value="NZ_BMXF01000001.1"/>
</dbReference>
<protein>
    <submittedName>
        <fullName evidence="1">Uncharacterized protein</fullName>
    </submittedName>
</protein>
<sequence length="116" mass="13998">MKELIDSFAHIIDSYEVLKDQENPKITELKIRIFFIDQSILEYTEVNVIQPTKRKYSFQWMKPDYKLLVRWDNAFHHPHIATHPHHNHVNEEKNILESPEMTLMMVLQEIDDRISI</sequence>
<evidence type="ECO:0000313" key="1">
    <source>
        <dbReference type="EMBL" id="GHB57376.1"/>
    </source>
</evidence>
<dbReference type="InterPro" id="IPR045397">
    <property type="entry name" value="TumE-like"/>
</dbReference>
<evidence type="ECO:0000313" key="2">
    <source>
        <dbReference type="Proteomes" id="UP000598271"/>
    </source>
</evidence>
<dbReference type="Proteomes" id="UP000598271">
    <property type="component" value="Unassembled WGS sequence"/>
</dbReference>
<dbReference type="AlphaFoldDB" id="A0A8J3D1M7"/>